<organism evidence="3 4">
    <name type="scientific">Mycena alexandri</name>
    <dbReference type="NCBI Taxonomy" id="1745969"/>
    <lineage>
        <taxon>Eukaryota</taxon>
        <taxon>Fungi</taxon>
        <taxon>Dikarya</taxon>
        <taxon>Basidiomycota</taxon>
        <taxon>Agaricomycotina</taxon>
        <taxon>Agaricomycetes</taxon>
        <taxon>Agaricomycetidae</taxon>
        <taxon>Agaricales</taxon>
        <taxon>Marasmiineae</taxon>
        <taxon>Mycenaceae</taxon>
        <taxon>Mycena</taxon>
    </lineage>
</organism>
<feature type="compositionally biased region" description="Basic residues" evidence="2">
    <location>
        <begin position="71"/>
        <end position="88"/>
    </location>
</feature>
<dbReference type="Proteomes" id="UP001218188">
    <property type="component" value="Unassembled WGS sequence"/>
</dbReference>
<evidence type="ECO:0000256" key="2">
    <source>
        <dbReference type="SAM" id="MobiDB-lite"/>
    </source>
</evidence>
<proteinExistence type="predicted"/>
<gene>
    <name evidence="3" type="ORF">C8F04DRAFT_210268</name>
</gene>
<reference evidence="3" key="1">
    <citation type="submission" date="2023-03" db="EMBL/GenBank/DDBJ databases">
        <title>Massive genome expansion in bonnet fungi (Mycena s.s.) driven by repeated elements and novel gene families across ecological guilds.</title>
        <authorList>
            <consortium name="Lawrence Berkeley National Laboratory"/>
            <person name="Harder C.B."/>
            <person name="Miyauchi S."/>
            <person name="Viragh M."/>
            <person name="Kuo A."/>
            <person name="Thoen E."/>
            <person name="Andreopoulos B."/>
            <person name="Lu D."/>
            <person name="Skrede I."/>
            <person name="Drula E."/>
            <person name="Henrissat B."/>
            <person name="Morin E."/>
            <person name="Kohler A."/>
            <person name="Barry K."/>
            <person name="LaButti K."/>
            <person name="Morin E."/>
            <person name="Salamov A."/>
            <person name="Lipzen A."/>
            <person name="Mereny Z."/>
            <person name="Hegedus B."/>
            <person name="Baldrian P."/>
            <person name="Stursova M."/>
            <person name="Weitz H."/>
            <person name="Taylor A."/>
            <person name="Grigoriev I.V."/>
            <person name="Nagy L.G."/>
            <person name="Martin F."/>
            <person name="Kauserud H."/>
        </authorList>
    </citation>
    <scope>NUCLEOTIDE SEQUENCE</scope>
    <source>
        <strain evidence="3">CBHHK200</strain>
    </source>
</reference>
<evidence type="ECO:0000313" key="4">
    <source>
        <dbReference type="Proteomes" id="UP001218188"/>
    </source>
</evidence>
<dbReference type="EMBL" id="JARJCM010000002">
    <property type="protein sequence ID" value="KAJ7046792.1"/>
    <property type="molecule type" value="Genomic_DNA"/>
</dbReference>
<evidence type="ECO:0000313" key="3">
    <source>
        <dbReference type="EMBL" id="KAJ7046792.1"/>
    </source>
</evidence>
<keyword evidence="4" id="KW-1185">Reference proteome</keyword>
<comment type="caution">
    <text evidence="3">The sequence shown here is derived from an EMBL/GenBank/DDBJ whole genome shotgun (WGS) entry which is preliminary data.</text>
</comment>
<evidence type="ECO:0000256" key="1">
    <source>
        <dbReference type="SAM" id="Coils"/>
    </source>
</evidence>
<accession>A0AAD6XE84</accession>
<feature type="compositionally biased region" description="Basic and acidic residues" evidence="2">
    <location>
        <begin position="59"/>
        <end position="70"/>
    </location>
</feature>
<protein>
    <submittedName>
        <fullName evidence="3">Uncharacterized protein</fullName>
    </submittedName>
</protein>
<feature type="coiled-coil region" evidence="1">
    <location>
        <begin position="367"/>
        <end position="408"/>
    </location>
</feature>
<feature type="region of interest" description="Disordered" evidence="2">
    <location>
        <begin position="330"/>
        <end position="362"/>
    </location>
</feature>
<dbReference type="Gene3D" id="1.10.287.1490">
    <property type="match status" value="1"/>
</dbReference>
<feature type="region of interest" description="Disordered" evidence="2">
    <location>
        <begin position="23"/>
        <end position="194"/>
    </location>
</feature>
<dbReference type="AlphaFoldDB" id="A0AAD6XE84"/>
<name>A0AAD6XE84_9AGAR</name>
<feature type="compositionally biased region" description="Pro residues" evidence="2">
    <location>
        <begin position="130"/>
        <end position="179"/>
    </location>
</feature>
<keyword evidence="1" id="KW-0175">Coiled coil</keyword>
<feature type="compositionally biased region" description="Basic and acidic residues" evidence="2">
    <location>
        <begin position="106"/>
        <end position="121"/>
    </location>
</feature>
<sequence length="604" mass="66399">MSRPLKKFNKRCFHFTEDGQAIEDSGYHAPSCPFAHPEDREWAGARPAGGHRVPGSQYFRDRNRDSEPSKSYRRSRSPLRRPPPRTRSRSYSPNPHRRAPSNTSDSRMRTESNTRTLDPRRASASSIASTPPPMQAPAVPPPPPPMQPPAVPLPPPPPRAPVAPPPPSSATLPVPPPLPAALTTALDSAPKHSPPEEMKVMWDKVLPLIANCVEARSAFREAQNDLHAYNKLLKTERYAVLVAPPEKERVAQEHARLKTACDERNKEVFAAFELLRATNWWPVGPNQDESAAEKYRELITYARQLNNTAAEMYQAYVTKSDNARASGALNEMDVDAPPPDSGSGSGSRPLKRRRVSDAASAGAPGFSAVDLEELEQMRARLEKLEEDVAGLDNELRNAESRNDEEIIEEINARFESLSSNPQGAPSGPSAADLKRVEKTVAETNEYVNVLGAEVATLISEGQVISMQNQSLDAERRKQTEEFVAMKQRFLALEEESKKDQQTIDALLQAFDALKARPPSPALPLGFILAAIDEPVRDIVQSVVRPMIDELSTKLNDKIVKQDAETYGQLWGKLALTLKVVEAVSRVTPGPGMSPMGGHTPMPGP</sequence>